<feature type="domain" description="Helicase ATP-binding" evidence="15">
    <location>
        <begin position="512"/>
        <end position="688"/>
    </location>
</feature>
<evidence type="ECO:0000256" key="4">
    <source>
        <dbReference type="ARBA" id="ARBA00022801"/>
    </source>
</evidence>
<evidence type="ECO:0000256" key="11">
    <source>
        <dbReference type="ARBA" id="ARBA00034808"/>
    </source>
</evidence>
<protein>
    <recommendedName>
        <fullName evidence="11">DNA 3'-5' helicase</fullName>
        <ecNumber evidence="11">5.6.2.4</ecNumber>
    </recommendedName>
</protein>
<keyword evidence="6" id="KW-0067">ATP-binding</keyword>
<feature type="compositionally biased region" description="Polar residues" evidence="13">
    <location>
        <begin position="33"/>
        <end position="49"/>
    </location>
</feature>
<evidence type="ECO:0000256" key="13">
    <source>
        <dbReference type="SAM" id="MobiDB-lite"/>
    </source>
</evidence>
<dbReference type="InterPro" id="IPR027417">
    <property type="entry name" value="P-loop_NTPase"/>
</dbReference>
<keyword evidence="5 17" id="KW-0347">Helicase</keyword>
<dbReference type="SMART" id="SM00956">
    <property type="entry name" value="RQC"/>
    <property type="match status" value="1"/>
</dbReference>
<evidence type="ECO:0000259" key="15">
    <source>
        <dbReference type="PROSITE" id="PS51192"/>
    </source>
</evidence>
<dbReference type="PROSITE" id="PS00690">
    <property type="entry name" value="DEAH_ATP_HELICASE"/>
    <property type="match status" value="1"/>
</dbReference>
<name>A0A167CYR1_9ASCO</name>
<evidence type="ECO:0000313" key="18">
    <source>
        <dbReference type="Proteomes" id="UP000189580"/>
    </source>
</evidence>
<dbReference type="Gene3D" id="1.10.10.10">
    <property type="entry name" value="Winged helix-like DNA-binding domain superfamily/Winged helix DNA-binding domain"/>
    <property type="match status" value="1"/>
</dbReference>
<dbReference type="KEGG" id="slb:AWJ20_515"/>
<keyword evidence="3" id="KW-0547">Nucleotide-binding</keyword>
<evidence type="ECO:0000256" key="3">
    <source>
        <dbReference type="ARBA" id="ARBA00022741"/>
    </source>
</evidence>
<dbReference type="GO" id="GO:0000729">
    <property type="term" value="P:DNA double-strand break processing"/>
    <property type="evidence" value="ECO:0007669"/>
    <property type="project" value="UniProtKB-ARBA"/>
</dbReference>
<feature type="region of interest" description="Disordered" evidence="13">
    <location>
        <begin position="205"/>
        <end position="236"/>
    </location>
</feature>
<dbReference type="GeneID" id="30037360"/>
<dbReference type="Pfam" id="PF16124">
    <property type="entry name" value="RecQ_Zn_bind"/>
    <property type="match status" value="1"/>
</dbReference>
<keyword evidence="9" id="KW-0539">Nucleus</keyword>
<dbReference type="Pfam" id="PF00271">
    <property type="entry name" value="Helicase_C"/>
    <property type="match status" value="1"/>
</dbReference>
<evidence type="ECO:0000256" key="8">
    <source>
        <dbReference type="ARBA" id="ARBA00023235"/>
    </source>
</evidence>
<dbReference type="CDD" id="cd18794">
    <property type="entry name" value="SF2_C_RecQ"/>
    <property type="match status" value="1"/>
</dbReference>
<dbReference type="NCBIfam" id="TIGR00614">
    <property type="entry name" value="recQ_fam"/>
    <property type="match status" value="1"/>
</dbReference>
<dbReference type="Gene3D" id="3.40.50.300">
    <property type="entry name" value="P-loop containing nucleotide triphosphate hydrolases"/>
    <property type="match status" value="2"/>
</dbReference>
<dbReference type="FunFam" id="3.40.50.300:FF:000296">
    <property type="entry name" value="ATP-dependent DNA helicase RecQ"/>
    <property type="match status" value="1"/>
</dbReference>
<dbReference type="InterPro" id="IPR001763">
    <property type="entry name" value="Rhodanese-like_dom"/>
</dbReference>
<feature type="domain" description="Rhodanese" evidence="14">
    <location>
        <begin position="723"/>
        <end position="762"/>
    </location>
</feature>
<proteinExistence type="inferred from homology"/>
<reference evidence="17 18" key="1">
    <citation type="submission" date="2016-02" db="EMBL/GenBank/DDBJ databases">
        <title>Complete genome sequence and transcriptome regulation of the pentose utilising yeast Sugiyamaella lignohabitans.</title>
        <authorList>
            <person name="Bellasio M."/>
            <person name="Peymann A."/>
            <person name="Valli M."/>
            <person name="Sipitzky M."/>
            <person name="Graf A."/>
            <person name="Sauer M."/>
            <person name="Marx H."/>
            <person name="Mattanovich D."/>
        </authorList>
    </citation>
    <scope>NUCLEOTIDE SEQUENCE [LARGE SCALE GENOMIC DNA]</scope>
    <source>
        <strain evidence="17 18">CBS 10342</strain>
    </source>
</reference>
<feature type="compositionally biased region" description="Polar residues" evidence="13">
    <location>
        <begin position="1"/>
        <end position="24"/>
    </location>
</feature>
<dbReference type="SMART" id="SM00487">
    <property type="entry name" value="DEXDc"/>
    <property type="match status" value="1"/>
</dbReference>
<evidence type="ECO:0000259" key="16">
    <source>
        <dbReference type="PROSITE" id="PS51194"/>
    </source>
</evidence>
<dbReference type="Pfam" id="PF09382">
    <property type="entry name" value="RQC"/>
    <property type="match status" value="1"/>
</dbReference>
<evidence type="ECO:0000256" key="6">
    <source>
        <dbReference type="ARBA" id="ARBA00022840"/>
    </source>
</evidence>
<dbReference type="PROSITE" id="PS51194">
    <property type="entry name" value="HELICASE_CTER"/>
    <property type="match status" value="1"/>
</dbReference>
<evidence type="ECO:0000259" key="14">
    <source>
        <dbReference type="PROSITE" id="PS50206"/>
    </source>
</evidence>
<dbReference type="InterPro" id="IPR018982">
    <property type="entry name" value="RQC_domain"/>
</dbReference>
<feature type="compositionally biased region" description="Low complexity" evidence="13">
    <location>
        <begin position="1019"/>
        <end position="1043"/>
    </location>
</feature>
<dbReference type="EMBL" id="CP014501">
    <property type="protein sequence ID" value="ANB12266.1"/>
    <property type="molecule type" value="Genomic_DNA"/>
</dbReference>
<dbReference type="GO" id="GO:0000724">
    <property type="term" value="P:double-strand break repair via homologous recombination"/>
    <property type="evidence" value="ECO:0007669"/>
    <property type="project" value="TreeGrafter"/>
</dbReference>
<dbReference type="OrthoDB" id="10261556at2759"/>
<comment type="catalytic activity">
    <reaction evidence="10">
        <text>Couples ATP hydrolysis with the unwinding of duplex DNA by translocating in the 3'-5' direction.</text>
        <dbReference type="EC" id="5.6.2.4"/>
    </reaction>
</comment>
<feature type="coiled-coil region" evidence="12">
    <location>
        <begin position="255"/>
        <end position="306"/>
    </location>
</feature>
<feature type="domain" description="Helicase C-terminal" evidence="16">
    <location>
        <begin position="714"/>
        <end position="865"/>
    </location>
</feature>
<dbReference type="GO" id="GO:0003677">
    <property type="term" value="F:DNA binding"/>
    <property type="evidence" value="ECO:0007669"/>
    <property type="project" value="UniProtKB-KW"/>
</dbReference>
<dbReference type="PROSITE" id="PS50206">
    <property type="entry name" value="RHODANESE_3"/>
    <property type="match status" value="1"/>
</dbReference>
<comment type="similarity">
    <text evidence="2">Belongs to the helicase family. RecQ subfamily.</text>
</comment>
<gene>
    <name evidence="17" type="primary">SGS1</name>
    <name evidence="17" type="ORF">AWJ20_515</name>
</gene>
<feature type="region of interest" description="Disordered" evidence="13">
    <location>
        <begin position="1018"/>
        <end position="1054"/>
    </location>
</feature>
<dbReference type="SUPFAM" id="SSF52540">
    <property type="entry name" value="P-loop containing nucleoside triphosphate hydrolases"/>
    <property type="match status" value="2"/>
</dbReference>
<dbReference type="GO" id="GO:0031422">
    <property type="term" value="C:RecQ family helicase-topoisomerase III complex"/>
    <property type="evidence" value="ECO:0007669"/>
    <property type="project" value="UniProtKB-ARBA"/>
</dbReference>
<evidence type="ECO:0000256" key="1">
    <source>
        <dbReference type="ARBA" id="ARBA00004123"/>
    </source>
</evidence>
<dbReference type="Pfam" id="PF00270">
    <property type="entry name" value="DEAD"/>
    <property type="match status" value="1"/>
</dbReference>
<dbReference type="RefSeq" id="XP_018734743.1">
    <property type="nucleotide sequence ID" value="XM_018882274.1"/>
</dbReference>
<dbReference type="InterPro" id="IPR002464">
    <property type="entry name" value="DNA/RNA_helicase_DEAH_CS"/>
</dbReference>
<feature type="compositionally biased region" description="Polar residues" evidence="13">
    <location>
        <begin position="1044"/>
        <end position="1054"/>
    </location>
</feature>
<dbReference type="GO" id="GO:0009378">
    <property type="term" value="F:four-way junction helicase activity"/>
    <property type="evidence" value="ECO:0007669"/>
    <property type="project" value="TreeGrafter"/>
</dbReference>
<dbReference type="InterPro" id="IPR011545">
    <property type="entry name" value="DEAD/DEAH_box_helicase_dom"/>
</dbReference>
<dbReference type="SMART" id="SM00490">
    <property type="entry name" value="HELICc"/>
    <property type="match status" value="1"/>
</dbReference>
<evidence type="ECO:0000256" key="10">
    <source>
        <dbReference type="ARBA" id="ARBA00034617"/>
    </source>
</evidence>
<dbReference type="GO" id="GO:0005737">
    <property type="term" value="C:cytoplasm"/>
    <property type="evidence" value="ECO:0007669"/>
    <property type="project" value="TreeGrafter"/>
</dbReference>
<dbReference type="GO" id="GO:0005524">
    <property type="term" value="F:ATP binding"/>
    <property type="evidence" value="ECO:0007669"/>
    <property type="project" value="UniProtKB-KW"/>
</dbReference>
<dbReference type="GO" id="GO:0006260">
    <property type="term" value="P:DNA replication"/>
    <property type="evidence" value="ECO:0007669"/>
    <property type="project" value="InterPro"/>
</dbReference>
<feature type="region of interest" description="Disordered" evidence="13">
    <location>
        <begin position="104"/>
        <end position="125"/>
    </location>
</feature>
<dbReference type="InterPro" id="IPR032284">
    <property type="entry name" value="RecQ_Zn-bd"/>
</dbReference>
<dbReference type="InterPro" id="IPR036388">
    <property type="entry name" value="WH-like_DNA-bd_sf"/>
</dbReference>
<dbReference type="GO" id="GO:0005634">
    <property type="term" value="C:nucleus"/>
    <property type="evidence" value="ECO:0007669"/>
    <property type="project" value="UniProtKB-SubCell"/>
</dbReference>
<feature type="compositionally biased region" description="Low complexity" evidence="13">
    <location>
        <begin position="210"/>
        <end position="226"/>
    </location>
</feature>
<evidence type="ECO:0000256" key="2">
    <source>
        <dbReference type="ARBA" id="ARBA00005446"/>
    </source>
</evidence>
<accession>A0A167CYR1</accession>
<dbReference type="GO" id="GO:0006312">
    <property type="term" value="P:mitotic recombination"/>
    <property type="evidence" value="ECO:0007669"/>
    <property type="project" value="UniProtKB-ARBA"/>
</dbReference>
<dbReference type="Proteomes" id="UP000189580">
    <property type="component" value="Chromosome a"/>
</dbReference>
<keyword evidence="8" id="KW-0413">Isomerase</keyword>
<dbReference type="InterPro" id="IPR001650">
    <property type="entry name" value="Helicase_C-like"/>
</dbReference>
<evidence type="ECO:0000256" key="5">
    <source>
        <dbReference type="ARBA" id="ARBA00022806"/>
    </source>
</evidence>
<dbReference type="InterPro" id="IPR014001">
    <property type="entry name" value="Helicase_ATP-bd"/>
</dbReference>
<keyword evidence="4" id="KW-0378">Hydrolase</keyword>
<dbReference type="GO" id="GO:0043138">
    <property type="term" value="F:3'-5' DNA helicase activity"/>
    <property type="evidence" value="ECO:0007669"/>
    <property type="project" value="UniProtKB-EC"/>
</dbReference>
<organism evidence="17 18">
    <name type="scientific">Sugiyamaella lignohabitans</name>
    <dbReference type="NCBI Taxonomy" id="796027"/>
    <lineage>
        <taxon>Eukaryota</taxon>
        <taxon>Fungi</taxon>
        <taxon>Dikarya</taxon>
        <taxon>Ascomycota</taxon>
        <taxon>Saccharomycotina</taxon>
        <taxon>Dipodascomycetes</taxon>
        <taxon>Dipodascales</taxon>
        <taxon>Trichomonascaceae</taxon>
        <taxon>Sugiyamaella</taxon>
    </lineage>
</organism>
<dbReference type="PANTHER" id="PTHR13710:SF153">
    <property type="entry name" value="RECQ-LIKE DNA HELICASE BLM"/>
    <property type="match status" value="1"/>
</dbReference>
<keyword evidence="7" id="KW-0238">DNA-binding</keyword>
<sequence length="1054" mass="117590">MTTLERSSDPQTRSQGLASPNKSISEAYRPTDASLTKSAAQHQDKQNMVSHAHEETPGSVGNVGSFADVPEEIEFDSINESHGESMNCDAVAGSTSKYFSATTNNNEESIKSSTPVTNGFPTTGNTSIQTFKTTVEKFKSTPSTSAPFEILKPSSTFLSTPIQDGAIAQVPGTISPKRPVSGHKFSQTPAGTASKKLAFLTPDVVQETPNSSQSQSNRQTSSQSNTKRPGPWTFSGSQTDTVQLEAIIGYQSHIIKNLTNQLNLAMAQVDRLCDKDTDLHKFNEEIHELSMELEGTQSRLLNIQAERDSLLQMANESICMSPERDRKKRRLGSEDVDMNDQHVLNSQYKEFNEGNDEIIMLSSDDDSKMDNMTDDRRDDIETSDSEFIRDIDAISKEKQVQQNSVMDYFDADDDSDFDISEIQIPPSSPGNKIMTNLSQYQNDYDSADDVEILEYNPYAVVQAEADGPADPSQPATQANKNLPKYPWSNDVVNTLKSTFRLSGFRQNQLEAINATLNGSDVLVLMPTGGGKSLCFQLPALVKSGKTTGVSVVVSPLLSLMQDQVEQLKEKGVKAEMINSQLSADDKRLNRNLLFGNQLDLVYVSPELIRSDGMLNGLKRLHSKGQIARIVIDEAHCVSSWGHDFRPQYKELEFMKEEFPDVPIIALTATATSLVKADIRRCLRSNCLEFKQTFNRPNLSYQMWRAKEKNSVYNSMKDIMDKYRGKTGIIYCRTQSQCEDLAKKLKKDGYRVDYYHGGLDTESRIRVQQQWQSGRIQAVCATVAFGMGIDKPDVRYVIHASMPRTMEGYYQETGRAGRDGNPSECIMFYSFQDFMALMCAIDRDKDLTFQRRNHQKELVSSMMQYCENEIDCRRLMILSYFNETLPKGDICKKTCDNCRDRALKNIVTSDITPIAKELVALVSYVQGDKVTAGHIISVYRGSRIEKIVKLGHDRAPAFGNGKPLQQHDLERIISHLLRRGILKDIPKETAMRNAIATIHKGPNGDAVLRGQIKVEMQFVTTSGRSGSTATKTKSKSTASASKSRQSPNYDTQDDV</sequence>
<comment type="subcellular location">
    <subcellularLocation>
        <location evidence="1">Nucleus</location>
    </subcellularLocation>
</comment>
<dbReference type="CDD" id="cd17920">
    <property type="entry name" value="DEXHc_RecQ"/>
    <property type="match status" value="1"/>
</dbReference>
<dbReference type="AlphaFoldDB" id="A0A167CYR1"/>
<dbReference type="EC" id="5.6.2.4" evidence="11"/>
<dbReference type="GO" id="GO:0016787">
    <property type="term" value="F:hydrolase activity"/>
    <property type="evidence" value="ECO:0007669"/>
    <property type="project" value="UniProtKB-KW"/>
</dbReference>
<dbReference type="FunFam" id="3.40.50.300:FF:000340">
    <property type="entry name" value="Bloom syndrome, RecQ helicase"/>
    <property type="match status" value="1"/>
</dbReference>
<evidence type="ECO:0000256" key="7">
    <source>
        <dbReference type="ARBA" id="ARBA00023125"/>
    </source>
</evidence>
<dbReference type="GO" id="GO:0031573">
    <property type="term" value="P:mitotic intra-S DNA damage checkpoint signaling"/>
    <property type="evidence" value="ECO:0007669"/>
    <property type="project" value="UniProtKB-ARBA"/>
</dbReference>
<dbReference type="PROSITE" id="PS51192">
    <property type="entry name" value="HELICASE_ATP_BIND_1"/>
    <property type="match status" value="1"/>
</dbReference>
<keyword evidence="12" id="KW-0175">Coiled coil</keyword>
<feature type="region of interest" description="Disordered" evidence="13">
    <location>
        <begin position="1"/>
        <end position="65"/>
    </location>
</feature>
<evidence type="ECO:0000256" key="9">
    <source>
        <dbReference type="ARBA" id="ARBA00023242"/>
    </source>
</evidence>
<evidence type="ECO:0000256" key="12">
    <source>
        <dbReference type="SAM" id="Coils"/>
    </source>
</evidence>
<dbReference type="PANTHER" id="PTHR13710">
    <property type="entry name" value="DNA HELICASE RECQ FAMILY MEMBER"/>
    <property type="match status" value="1"/>
</dbReference>
<feature type="region of interest" description="Disordered" evidence="13">
    <location>
        <begin position="170"/>
        <end position="192"/>
    </location>
</feature>
<dbReference type="InterPro" id="IPR004589">
    <property type="entry name" value="DNA_helicase_ATP-dep_RecQ"/>
</dbReference>
<keyword evidence="18" id="KW-1185">Reference proteome</keyword>
<evidence type="ECO:0000313" key="17">
    <source>
        <dbReference type="EMBL" id="ANB12266.1"/>
    </source>
</evidence>